<dbReference type="OrthoDB" id="368964at2759"/>
<gene>
    <name evidence="3" type="ORF">C922_03138</name>
</gene>
<sequence>MKIYIFAYVFILSIFASRGVKLENSHYIRTQLLKRAHAKKTAKKKVLKLNPRREENYLETIQSNIAKAARGVNSPGGLIIMTLALGSLVGFFYKHRQETTGEGSHGSSGSSGSSGSTRSTPSSGLFKYKCVKCNLVIFPSKGRDQKFVKEVGKGEVGKGGRQRG</sequence>
<keyword evidence="4" id="KW-1185">Reference proteome</keyword>
<name>W7ABS5_9APIC</name>
<feature type="signal peptide" evidence="2">
    <location>
        <begin position="1"/>
        <end position="22"/>
    </location>
</feature>
<evidence type="ECO:0000313" key="3">
    <source>
        <dbReference type="EMBL" id="EUD66504.1"/>
    </source>
</evidence>
<dbReference type="RefSeq" id="XP_008816952.1">
    <property type="nucleotide sequence ID" value="XM_008818730.1"/>
</dbReference>
<dbReference type="Proteomes" id="UP000030640">
    <property type="component" value="Unassembled WGS sequence"/>
</dbReference>
<dbReference type="AlphaFoldDB" id="W7ABS5"/>
<evidence type="ECO:0000313" key="4">
    <source>
        <dbReference type="Proteomes" id="UP000030640"/>
    </source>
</evidence>
<feature type="region of interest" description="Disordered" evidence="1">
    <location>
        <begin position="99"/>
        <end position="122"/>
    </location>
</feature>
<reference evidence="3 4" key="1">
    <citation type="submission" date="2013-02" db="EMBL/GenBank/DDBJ databases">
        <title>The Genome Sequence of Plasmodium inui San Antonio 1.</title>
        <authorList>
            <consortium name="The Broad Institute Genome Sequencing Platform"/>
            <consortium name="The Broad Institute Genome Sequencing Center for Infectious Disease"/>
            <person name="Neafsey D."/>
            <person name="Cheeseman I."/>
            <person name="Volkman S."/>
            <person name="Adams J."/>
            <person name="Walker B."/>
            <person name="Young S.K."/>
            <person name="Zeng Q."/>
            <person name="Gargeya S."/>
            <person name="Fitzgerald M."/>
            <person name="Haas B."/>
            <person name="Abouelleil A."/>
            <person name="Alvarado L."/>
            <person name="Arachchi H.M."/>
            <person name="Berlin A.M."/>
            <person name="Chapman S.B."/>
            <person name="Dewar J."/>
            <person name="Goldberg J."/>
            <person name="Griggs A."/>
            <person name="Gujja S."/>
            <person name="Hansen M."/>
            <person name="Howarth C."/>
            <person name="Imamovic A."/>
            <person name="Larimer J."/>
            <person name="McCowan C."/>
            <person name="Murphy C."/>
            <person name="Neiman D."/>
            <person name="Pearson M."/>
            <person name="Priest M."/>
            <person name="Roberts A."/>
            <person name="Saif S."/>
            <person name="Shea T."/>
            <person name="Sisk P."/>
            <person name="Sykes S."/>
            <person name="Wortman J."/>
            <person name="Nusbaum C."/>
            <person name="Birren B."/>
        </authorList>
    </citation>
    <scope>NUCLEOTIDE SEQUENCE [LARGE SCALE GENOMIC DNA]</scope>
    <source>
        <strain evidence="3 4">San Antonio 1</strain>
    </source>
</reference>
<feature type="compositionally biased region" description="Low complexity" evidence="1">
    <location>
        <begin position="100"/>
        <end position="122"/>
    </location>
</feature>
<proteinExistence type="predicted"/>
<evidence type="ECO:0000256" key="2">
    <source>
        <dbReference type="SAM" id="SignalP"/>
    </source>
</evidence>
<dbReference type="EMBL" id="KI965471">
    <property type="protein sequence ID" value="EUD66504.1"/>
    <property type="molecule type" value="Genomic_DNA"/>
</dbReference>
<protein>
    <submittedName>
        <fullName evidence="3">Uncharacterized protein</fullName>
    </submittedName>
</protein>
<keyword evidence="2" id="KW-0732">Signal</keyword>
<organism evidence="3 4">
    <name type="scientific">Plasmodium inui San Antonio 1</name>
    <dbReference type="NCBI Taxonomy" id="1237626"/>
    <lineage>
        <taxon>Eukaryota</taxon>
        <taxon>Sar</taxon>
        <taxon>Alveolata</taxon>
        <taxon>Apicomplexa</taxon>
        <taxon>Aconoidasida</taxon>
        <taxon>Haemosporida</taxon>
        <taxon>Plasmodiidae</taxon>
        <taxon>Plasmodium</taxon>
        <taxon>Plasmodium (Plasmodium)</taxon>
    </lineage>
</organism>
<dbReference type="VEuPathDB" id="PlasmoDB:C922_03138"/>
<accession>W7ABS5</accession>
<dbReference type="GeneID" id="20038412"/>
<evidence type="ECO:0000256" key="1">
    <source>
        <dbReference type="SAM" id="MobiDB-lite"/>
    </source>
</evidence>
<feature type="chain" id="PRO_5004887786" evidence="2">
    <location>
        <begin position="23"/>
        <end position="164"/>
    </location>
</feature>